<feature type="chain" id="PRO_5004191672" description="Glutathione hydrolase proenzyme" evidence="7">
    <location>
        <begin position="26"/>
        <end position="561"/>
    </location>
</feature>
<evidence type="ECO:0000256" key="7">
    <source>
        <dbReference type="SAM" id="SignalP"/>
    </source>
</evidence>
<dbReference type="NCBIfam" id="TIGR00066">
    <property type="entry name" value="g_glut_trans"/>
    <property type="match status" value="1"/>
</dbReference>
<evidence type="ECO:0000313" key="9">
    <source>
        <dbReference type="Proteomes" id="UP000002432"/>
    </source>
</evidence>
<evidence type="ECO:0000256" key="3">
    <source>
        <dbReference type="ARBA" id="ARBA00047417"/>
    </source>
</evidence>
<dbReference type="InterPro" id="IPR029055">
    <property type="entry name" value="Ntn_hydrolases_N"/>
</dbReference>
<organism evidence="8 9">
    <name type="scientific">Koribacter versatilis (strain Ellin345)</name>
    <dbReference type="NCBI Taxonomy" id="204669"/>
    <lineage>
        <taxon>Bacteria</taxon>
        <taxon>Pseudomonadati</taxon>
        <taxon>Acidobacteriota</taxon>
        <taxon>Terriglobia</taxon>
        <taxon>Terriglobales</taxon>
        <taxon>Candidatus Korobacteraceae</taxon>
        <taxon>Candidatus Korobacter</taxon>
    </lineage>
</organism>
<gene>
    <name evidence="8" type="ordered locus">Acid345_1464</name>
</gene>
<dbReference type="InterPro" id="IPR043138">
    <property type="entry name" value="GGT_lsub"/>
</dbReference>
<dbReference type="InterPro" id="IPR052896">
    <property type="entry name" value="GGT-like_enzyme"/>
</dbReference>
<name>Q1IRN4_KORVE</name>
<dbReference type="EnsemblBacteria" id="ABF40466">
    <property type="protein sequence ID" value="ABF40466"/>
    <property type="gene ID" value="Acid345_1464"/>
</dbReference>
<proteinExistence type="inferred from homology"/>
<dbReference type="EC" id="2.3.2.2" evidence="6"/>
<dbReference type="Proteomes" id="UP000002432">
    <property type="component" value="Chromosome"/>
</dbReference>
<keyword evidence="6" id="KW-0317">Glutathione biosynthesis</keyword>
<dbReference type="SUPFAM" id="SSF56235">
    <property type="entry name" value="N-terminal nucleophile aminohydrolases (Ntn hydrolases)"/>
    <property type="match status" value="1"/>
</dbReference>
<evidence type="ECO:0000256" key="2">
    <source>
        <dbReference type="ARBA" id="ARBA00001089"/>
    </source>
</evidence>
<evidence type="ECO:0000256" key="4">
    <source>
        <dbReference type="PIRSR" id="PIRSR600101-1"/>
    </source>
</evidence>
<keyword evidence="9" id="KW-1185">Reference proteome</keyword>
<dbReference type="PANTHER" id="PTHR43881">
    <property type="entry name" value="GAMMA-GLUTAMYLTRANSPEPTIDASE (AFU_ORTHOLOGUE AFUA_4G13580)"/>
    <property type="match status" value="1"/>
</dbReference>
<dbReference type="InterPro" id="IPR043137">
    <property type="entry name" value="GGT_ssub_C"/>
</dbReference>
<dbReference type="KEGG" id="aba:Acid345_1464"/>
<dbReference type="HOGENOM" id="CLU_014813_3_2_0"/>
<comment type="catalytic activity">
    <reaction evidence="2 6">
        <text>glutathione + H2O = L-cysteinylglycine + L-glutamate</text>
        <dbReference type="Rhea" id="RHEA:28807"/>
        <dbReference type="ChEBI" id="CHEBI:15377"/>
        <dbReference type="ChEBI" id="CHEBI:29985"/>
        <dbReference type="ChEBI" id="CHEBI:57925"/>
        <dbReference type="ChEBI" id="CHEBI:61694"/>
        <dbReference type="EC" id="3.4.19.13"/>
    </reaction>
</comment>
<dbReference type="AlphaFoldDB" id="Q1IRN4"/>
<evidence type="ECO:0000313" key="8">
    <source>
        <dbReference type="EMBL" id="ABF40466.1"/>
    </source>
</evidence>
<dbReference type="Pfam" id="PF01019">
    <property type="entry name" value="G_glu_transpept"/>
    <property type="match status" value="1"/>
</dbReference>
<evidence type="ECO:0000256" key="1">
    <source>
        <dbReference type="ARBA" id="ARBA00001049"/>
    </source>
</evidence>
<feature type="binding site" evidence="5">
    <location>
        <position position="455"/>
    </location>
    <ligand>
        <name>L-glutamate</name>
        <dbReference type="ChEBI" id="CHEBI:29985"/>
    </ligand>
</feature>
<dbReference type="GO" id="GO:0103068">
    <property type="term" value="F:leukotriene C4 gamma-glutamyl transferase activity"/>
    <property type="evidence" value="ECO:0007669"/>
    <property type="project" value="UniProtKB-EC"/>
</dbReference>
<evidence type="ECO:0000256" key="5">
    <source>
        <dbReference type="PIRSR" id="PIRSR600101-2"/>
    </source>
</evidence>
<comment type="catalytic activity">
    <reaction evidence="1 6">
        <text>an S-substituted glutathione + H2O = an S-substituted L-cysteinylglycine + L-glutamate</text>
        <dbReference type="Rhea" id="RHEA:59468"/>
        <dbReference type="ChEBI" id="CHEBI:15377"/>
        <dbReference type="ChEBI" id="CHEBI:29985"/>
        <dbReference type="ChEBI" id="CHEBI:90779"/>
        <dbReference type="ChEBI" id="CHEBI:143103"/>
        <dbReference type="EC" id="3.4.19.13"/>
    </reaction>
</comment>
<dbReference type="Gene3D" id="3.60.20.40">
    <property type="match status" value="1"/>
</dbReference>
<accession>Q1IRN4</accession>
<keyword evidence="6" id="KW-0012">Acyltransferase</keyword>
<dbReference type="STRING" id="204669.Acid345_1464"/>
<sequence length="561" mass="59962">MKSSALRTLSLTVAALLLSTIGAFAQERAYGRSMVVTQYGIVATSYVQASQAGARILEQGGSAVDAGIAANAALGVVEPMTNGIGGDLFAIYWEKKTGKLYGINASGWAPKGQSLERLRAKGLTEVPTYGIEAVTVPGAVDGWAKLHGRFGKLVWADIFKPAISLAKNGNPVAEVIHGYWAGAEDALKTDPESQRLYMPDGKIPAIGQIFLNPELAQTLTLIANGGRDAYYKGPIGQAIVKTSSSFGGTMTTEDLREYSAEWVEPLSTTYRDWKVYELPPNGDGMAALEMLNIMEQSPAATGGPESAAELHTRIEAMKLAYADVLAYDGDPRFGKIPVAELLSKEFAAARAKKIDPAHANCTVAPGALKGSDTTYLTVIDREGNILSLIQSNYESFGSGITVKGMGFVLHDRGALFNLDPKSPNAIASRKRPFHTIIPGFMEHGDQHIGFGIMGGMNQPLAHAQFVSNVVDYHMNIQAALEEARFTVSSKLGCNIVIESRVPEKTRDELTGMGHVLDVRNKYSTRMGRGQAVLDDAAAKVHYGASDPRADGAAFPEAPPKD</sequence>
<comment type="similarity">
    <text evidence="6">Belongs to the gamma-glutamyltransferase family.</text>
</comment>
<comment type="catalytic activity">
    <reaction evidence="3 6">
        <text>an N-terminal (5-L-glutamyl)-[peptide] + an alpha-amino acid = 5-L-glutamyl amino acid + an N-terminal L-alpha-aminoacyl-[peptide]</text>
        <dbReference type="Rhea" id="RHEA:23904"/>
        <dbReference type="Rhea" id="RHEA-COMP:9780"/>
        <dbReference type="Rhea" id="RHEA-COMP:9795"/>
        <dbReference type="ChEBI" id="CHEBI:77644"/>
        <dbReference type="ChEBI" id="CHEBI:78597"/>
        <dbReference type="ChEBI" id="CHEBI:78599"/>
        <dbReference type="ChEBI" id="CHEBI:78608"/>
        <dbReference type="EC" id="2.3.2.2"/>
    </reaction>
</comment>
<feature type="signal peptide" evidence="7">
    <location>
        <begin position="1"/>
        <end position="25"/>
    </location>
</feature>
<comment type="PTM">
    <text evidence="6">Cleaved by autocatalysis into a large and a small subunit.</text>
</comment>
<keyword evidence="7" id="KW-0732">Signal</keyword>
<dbReference type="GO" id="GO:0036374">
    <property type="term" value="F:glutathione hydrolase activity"/>
    <property type="evidence" value="ECO:0007669"/>
    <property type="project" value="UniProtKB-UniRule"/>
</dbReference>
<dbReference type="PRINTS" id="PR01210">
    <property type="entry name" value="GGTRANSPTASE"/>
</dbReference>
<dbReference type="PANTHER" id="PTHR43881:SF1">
    <property type="entry name" value="GAMMA-GLUTAMYLTRANSPEPTIDASE (AFU_ORTHOLOGUE AFUA_4G13580)"/>
    <property type="match status" value="1"/>
</dbReference>
<feature type="active site" description="Nucleophile" evidence="4">
    <location>
        <position position="373"/>
    </location>
</feature>
<dbReference type="UniPathway" id="UPA00204"/>
<evidence type="ECO:0000256" key="6">
    <source>
        <dbReference type="RuleBase" id="RU368036"/>
    </source>
</evidence>
<dbReference type="Gene3D" id="1.10.246.130">
    <property type="match status" value="1"/>
</dbReference>
<protein>
    <recommendedName>
        <fullName evidence="6">Glutathione hydrolase proenzyme</fullName>
        <ecNumber evidence="6">2.3.2.2</ecNumber>
        <ecNumber evidence="6">3.4.19.13</ecNumber>
    </recommendedName>
    <component>
        <recommendedName>
            <fullName evidence="6">Glutathione hydrolase large chain</fullName>
        </recommendedName>
    </component>
    <component>
        <recommendedName>
            <fullName evidence="6">Glutathione hydrolase small chain</fullName>
        </recommendedName>
    </component>
</protein>
<dbReference type="MEROPS" id="T03.025"/>
<keyword evidence="6" id="KW-0808">Transferase</keyword>
<keyword evidence="6" id="KW-0378">Hydrolase</keyword>
<dbReference type="EC" id="3.4.19.13" evidence="6"/>
<comment type="pathway">
    <text evidence="6">Sulfur metabolism; glutathione metabolism.</text>
</comment>
<dbReference type="GO" id="GO:0006750">
    <property type="term" value="P:glutathione biosynthetic process"/>
    <property type="evidence" value="ECO:0007669"/>
    <property type="project" value="UniProtKB-KW"/>
</dbReference>
<comment type="subunit">
    <text evidence="6">This enzyme consists of two polypeptide chains, which are synthesized in precursor form from a single polypeptide.</text>
</comment>
<dbReference type="RefSeq" id="WP_011522268.1">
    <property type="nucleotide sequence ID" value="NC_008009.1"/>
</dbReference>
<dbReference type="EMBL" id="CP000360">
    <property type="protein sequence ID" value="ABF40466.1"/>
    <property type="molecule type" value="Genomic_DNA"/>
</dbReference>
<keyword evidence="6" id="KW-0865">Zymogen</keyword>
<dbReference type="GO" id="GO:0006751">
    <property type="term" value="P:glutathione catabolic process"/>
    <property type="evidence" value="ECO:0007669"/>
    <property type="project" value="UniProtKB-UniRule"/>
</dbReference>
<reference evidence="8 9" key="1">
    <citation type="journal article" date="2009" name="Appl. Environ. Microbiol.">
        <title>Three genomes from the phylum Acidobacteria provide insight into the lifestyles of these microorganisms in soils.</title>
        <authorList>
            <person name="Ward N.L."/>
            <person name="Challacombe J.F."/>
            <person name="Janssen P.H."/>
            <person name="Henrissat B."/>
            <person name="Coutinho P.M."/>
            <person name="Wu M."/>
            <person name="Xie G."/>
            <person name="Haft D.H."/>
            <person name="Sait M."/>
            <person name="Badger J."/>
            <person name="Barabote R.D."/>
            <person name="Bradley B."/>
            <person name="Brettin T.S."/>
            <person name="Brinkac L.M."/>
            <person name="Bruce D."/>
            <person name="Creasy T."/>
            <person name="Daugherty S.C."/>
            <person name="Davidsen T.M."/>
            <person name="DeBoy R.T."/>
            <person name="Detter J.C."/>
            <person name="Dodson R.J."/>
            <person name="Durkin A.S."/>
            <person name="Ganapathy A."/>
            <person name="Gwinn-Giglio M."/>
            <person name="Han C.S."/>
            <person name="Khouri H."/>
            <person name="Kiss H."/>
            <person name="Kothari S.P."/>
            <person name="Madupu R."/>
            <person name="Nelson K.E."/>
            <person name="Nelson W.C."/>
            <person name="Paulsen I."/>
            <person name="Penn K."/>
            <person name="Ren Q."/>
            <person name="Rosovitz M.J."/>
            <person name="Selengut J.D."/>
            <person name="Shrivastava S."/>
            <person name="Sullivan S.A."/>
            <person name="Tapia R."/>
            <person name="Thompson L.S."/>
            <person name="Watkins K.L."/>
            <person name="Yang Q."/>
            <person name="Yu C."/>
            <person name="Zafar N."/>
            <person name="Zhou L."/>
            <person name="Kuske C.R."/>
        </authorList>
    </citation>
    <scope>NUCLEOTIDE SEQUENCE [LARGE SCALE GENOMIC DNA]</scope>
    <source>
        <strain evidence="8 9">Ellin345</strain>
    </source>
</reference>
<dbReference type="InterPro" id="IPR000101">
    <property type="entry name" value="GGT_peptidase"/>
</dbReference>
<dbReference type="eggNOG" id="COG0405">
    <property type="taxonomic scope" value="Bacteria"/>
</dbReference>